<dbReference type="GO" id="GO:0008236">
    <property type="term" value="F:serine-type peptidase activity"/>
    <property type="evidence" value="ECO:0007669"/>
    <property type="project" value="InterPro"/>
</dbReference>
<dbReference type="PROSITE" id="PS51257">
    <property type="entry name" value="PROKAR_LIPOPROTEIN"/>
    <property type="match status" value="1"/>
</dbReference>
<dbReference type="STRING" id="595670.SAMN05421643_10244"/>
<dbReference type="GO" id="GO:0004806">
    <property type="term" value="F:triacylglycerol lipase activity"/>
    <property type="evidence" value="ECO:0007669"/>
    <property type="project" value="InterPro"/>
</dbReference>
<dbReference type="GO" id="GO:0006508">
    <property type="term" value="P:proteolysis"/>
    <property type="evidence" value="ECO:0007669"/>
    <property type="project" value="InterPro"/>
</dbReference>
<dbReference type="PANTHER" id="PTHR34853">
    <property type="match status" value="1"/>
</dbReference>
<dbReference type="AlphaFoldDB" id="A0A1H3G9D5"/>
<feature type="signal peptide" evidence="1">
    <location>
        <begin position="1"/>
        <end position="22"/>
    </location>
</feature>
<dbReference type="GO" id="GO:0016042">
    <property type="term" value="P:lipid catabolic process"/>
    <property type="evidence" value="ECO:0007669"/>
    <property type="project" value="InterPro"/>
</dbReference>
<feature type="chain" id="PRO_5011558546" evidence="1">
    <location>
        <begin position="23"/>
        <end position="432"/>
    </location>
</feature>
<dbReference type="InterPro" id="IPR001375">
    <property type="entry name" value="Peptidase_S9_cat"/>
</dbReference>
<reference evidence="4" key="1">
    <citation type="submission" date="2016-10" db="EMBL/GenBank/DDBJ databases">
        <authorList>
            <person name="Varghese N."/>
            <person name="Submissions S."/>
        </authorList>
    </citation>
    <scope>NUCLEOTIDE SEQUENCE [LARGE SCALE GENOMIC DNA]</scope>
    <source>
        <strain evidence="4">ANC 5109</strain>
    </source>
</reference>
<dbReference type="Pfam" id="PF00326">
    <property type="entry name" value="Peptidase_S9"/>
    <property type="match status" value="1"/>
</dbReference>
<dbReference type="Gene3D" id="3.40.50.1820">
    <property type="entry name" value="alpha/beta hydrolase"/>
    <property type="match status" value="2"/>
</dbReference>
<name>A0A1H3G9D5_9GAMM</name>
<sequence>MKYVLKRSLLAISCSAIFFLTACNDGSDDYVGVTPTQTFISEKNYVFDKSLQEAASIKVMTYNMVNVQGKTAKATAMVLFPTITQPKDGYRVVVWEHGTLGVADGCAPTNNILGTNFKDPLAKSLLAAGYVIIAPDYEGMGTAGIHPYLHLESEAKSAIAAVKAAQDHYGNTLNKQWMSAGQSQGGQASLGTAQYANTDLNYKGAVAGAPASSLDKIIFNVAPAALLDAENKELAAGVSLAYRVEKGSIGAYATLLSYAAFAAVGIKASDPRFDYREIFNDVRSQNIAALAEGTTGDNGLCLSSSDPTNHPEDSLRYKFTQDIVAFLTENPTKGLLDYPGLNKDKFYASAQIQKFLKDSQPATVKIDKPILIIQGTQDMSVPYPVTEAMYKAMLAQGTNVKFLPVVDASHTQAIVEKNADLVAFIQQYMPAQ</sequence>
<gene>
    <name evidence="3" type="ORF">SAMN05421643_10244</name>
</gene>
<dbReference type="SUPFAM" id="SSF53474">
    <property type="entry name" value="alpha/beta-Hydrolases"/>
    <property type="match status" value="1"/>
</dbReference>
<dbReference type="InterPro" id="IPR005152">
    <property type="entry name" value="Lipase_secreted"/>
</dbReference>
<dbReference type="Proteomes" id="UP000199035">
    <property type="component" value="Unassembled WGS sequence"/>
</dbReference>
<evidence type="ECO:0000313" key="4">
    <source>
        <dbReference type="Proteomes" id="UP000199035"/>
    </source>
</evidence>
<feature type="domain" description="Peptidase S9 prolyl oligopeptidase catalytic" evidence="2">
    <location>
        <begin position="359"/>
        <end position="429"/>
    </location>
</feature>
<dbReference type="PANTHER" id="PTHR34853:SF1">
    <property type="entry name" value="LIPASE 5"/>
    <property type="match status" value="1"/>
</dbReference>
<dbReference type="RefSeq" id="WP_092687213.1">
    <property type="nucleotide sequence ID" value="NZ_FNPK01000002.1"/>
</dbReference>
<keyword evidence="1" id="KW-0732">Signal</keyword>
<evidence type="ECO:0000313" key="3">
    <source>
        <dbReference type="EMBL" id="SDX99094.1"/>
    </source>
</evidence>
<dbReference type="InterPro" id="IPR029058">
    <property type="entry name" value="AB_hydrolase_fold"/>
</dbReference>
<proteinExistence type="predicted"/>
<protein>
    <submittedName>
        <fullName evidence="3">Secretory lipase</fullName>
    </submittedName>
</protein>
<organism evidence="3 4">
    <name type="scientific">Acinetobacter kyonggiensis</name>
    <dbReference type="NCBI Taxonomy" id="595670"/>
    <lineage>
        <taxon>Bacteria</taxon>
        <taxon>Pseudomonadati</taxon>
        <taxon>Pseudomonadota</taxon>
        <taxon>Gammaproteobacteria</taxon>
        <taxon>Moraxellales</taxon>
        <taxon>Moraxellaceae</taxon>
        <taxon>Acinetobacter</taxon>
    </lineage>
</organism>
<evidence type="ECO:0000259" key="2">
    <source>
        <dbReference type="Pfam" id="PF00326"/>
    </source>
</evidence>
<dbReference type="PIRSF" id="PIRSF029171">
    <property type="entry name" value="Esterase_LipA"/>
    <property type="match status" value="1"/>
</dbReference>
<accession>A0A1H3G9D5</accession>
<dbReference type="EMBL" id="FNPK01000002">
    <property type="protein sequence ID" value="SDX99094.1"/>
    <property type="molecule type" value="Genomic_DNA"/>
</dbReference>
<evidence type="ECO:0000256" key="1">
    <source>
        <dbReference type="SAM" id="SignalP"/>
    </source>
</evidence>
<keyword evidence="4" id="KW-1185">Reference proteome</keyword>